<organism evidence="1 2">
    <name type="scientific">Aphis craccivora</name>
    <name type="common">Cowpea aphid</name>
    <dbReference type="NCBI Taxonomy" id="307492"/>
    <lineage>
        <taxon>Eukaryota</taxon>
        <taxon>Metazoa</taxon>
        <taxon>Ecdysozoa</taxon>
        <taxon>Arthropoda</taxon>
        <taxon>Hexapoda</taxon>
        <taxon>Insecta</taxon>
        <taxon>Pterygota</taxon>
        <taxon>Neoptera</taxon>
        <taxon>Paraneoptera</taxon>
        <taxon>Hemiptera</taxon>
        <taxon>Sternorrhyncha</taxon>
        <taxon>Aphidomorpha</taxon>
        <taxon>Aphidoidea</taxon>
        <taxon>Aphididae</taxon>
        <taxon>Aphidini</taxon>
        <taxon>Aphis</taxon>
        <taxon>Aphis</taxon>
    </lineage>
</organism>
<evidence type="ECO:0000313" key="2">
    <source>
        <dbReference type="Proteomes" id="UP000478052"/>
    </source>
</evidence>
<name>A0A6G0YU83_APHCR</name>
<dbReference type="AlphaFoldDB" id="A0A6G0YU83"/>
<evidence type="ECO:0000313" key="1">
    <source>
        <dbReference type="EMBL" id="KAF0761263.1"/>
    </source>
</evidence>
<accession>A0A6G0YU83</accession>
<gene>
    <name evidence="1" type="ORF">FWK35_00021150</name>
</gene>
<proteinExistence type="predicted"/>
<comment type="caution">
    <text evidence="1">The sequence shown here is derived from an EMBL/GenBank/DDBJ whole genome shotgun (WGS) entry which is preliminary data.</text>
</comment>
<sequence length="137" mass="15714">MLQFKTSGVVSDGKFDILFLSDLKKTPGKPQNSGAIFTQNQFSTKSIFYISSYNSKTNHCKYIKFSQKMVMLALSIHTIYRQLKFSIFLSILDSERGDECIDFTMIITSRNNAPISNYGDGFRCKNEYTWCIIQVKS</sequence>
<dbReference type="Proteomes" id="UP000478052">
    <property type="component" value="Unassembled WGS sequence"/>
</dbReference>
<protein>
    <submittedName>
        <fullName evidence="1">Uncharacterized protein</fullName>
    </submittedName>
</protein>
<keyword evidence="2" id="KW-1185">Reference proteome</keyword>
<dbReference type="EMBL" id="VUJU01002446">
    <property type="protein sequence ID" value="KAF0761263.1"/>
    <property type="molecule type" value="Genomic_DNA"/>
</dbReference>
<reference evidence="1 2" key="1">
    <citation type="submission" date="2019-08" db="EMBL/GenBank/DDBJ databases">
        <title>Whole genome of Aphis craccivora.</title>
        <authorList>
            <person name="Voronova N.V."/>
            <person name="Shulinski R.S."/>
            <person name="Bandarenka Y.V."/>
            <person name="Zhorov D.G."/>
            <person name="Warner D."/>
        </authorList>
    </citation>
    <scope>NUCLEOTIDE SEQUENCE [LARGE SCALE GENOMIC DNA]</scope>
    <source>
        <strain evidence="1">180601</strain>
        <tissue evidence="1">Whole Body</tissue>
    </source>
</reference>